<organism evidence="2 3">
    <name type="scientific">Coffea canephora</name>
    <name type="common">Robusta coffee</name>
    <dbReference type="NCBI Taxonomy" id="49390"/>
    <lineage>
        <taxon>Eukaryota</taxon>
        <taxon>Viridiplantae</taxon>
        <taxon>Streptophyta</taxon>
        <taxon>Embryophyta</taxon>
        <taxon>Tracheophyta</taxon>
        <taxon>Spermatophyta</taxon>
        <taxon>Magnoliopsida</taxon>
        <taxon>eudicotyledons</taxon>
        <taxon>Gunneridae</taxon>
        <taxon>Pentapetalae</taxon>
        <taxon>asterids</taxon>
        <taxon>lamiids</taxon>
        <taxon>Gentianales</taxon>
        <taxon>Rubiaceae</taxon>
        <taxon>Ixoroideae</taxon>
        <taxon>Gardenieae complex</taxon>
        <taxon>Bertiereae - Coffeeae clade</taxon>
        <taxon>Coffeeae</taxon>
        <taxon>Coffea</taxon>
    </lineage>
</organism>
<evidence type="ECO:0000313" key="2">
    <source>
        <dbReference type="EMBL" id="CDP17415.1"/>
    </source>
</evidence>
<keyword evidence="3" id="KW-1185">Reference proteome</keyword>
<dbReference type="EMBL" id="HG739243">
    <property type="protein sequence ID" value="CDP17415.1"/>
    <property type="molecule type" value="Genomic_DNA"/>
</dbReference>
<gene>
    <name evidence="2" type="ORF">GSCOC_T00002813001</name>
</gene>
<name>A0A068V9H3_COFCA</name>
<keyword evidence="1" id="KW-0472">Membrane</keyword>
<evidence type="ECO:0000313" key="3">
    <source>
        <dbReference type="Proteomes" id="UP000295252"/>
    </source>
</evidence>
<feature type="transmembrane region" description="Helical" evidence="1">
    <location>
        <begin position="13"/>
        <end position="30"/>
    </location>
</feature>
<accession>A0A068V9H3</accession>
<dbReference type="AlphaFoldDB" id="A0A068V9H3"/>
<keyword evidence="1" id="KW-1133">Transmembrane helix</keyword>
<reference evidence="3" key="1">
    <citation type="journal article" date="2014" name="Science">
        <title>The coffee genome provides insight into the convergent evolution of caffeine biosynthesis.</title>
        <authorList>
            <person name="Denoeud F."/>
            <person name="Carretero-Paulet L."/>
            <person name="Dereeper A."/>
            <person name="Droc G."/>
            <person name="Guyot R."/>
            <person name="Pietrella M."/>
            <person name="Zheng C."/>
            <person name="Alberti A."/>
            <person name="Anthony F."/>
            <person name="Aprea G."/>
            <person name="Aury J.M."/>
            <person name="Bento P."/>
            <person name="Bernard M."/>
            <person name="Bocs S."/>
            <person name="Campa C."/>
            <person name="Cenci A."/>
            <person name="Combes M.C."/>
            <person name="Crouzillat D."/>
            <person name="Da Silva C."/>
            <person name="Daddiego L."/>
            <person name="De Bellis F."/>
            <person name="Dussert S."/>
            <person name="Garsmeur O."/>
            <person name="Gayraud T."/>
            <person name="Guignon V."/>
            <person name="Jahn K."/>
            <person name="Jamilloux V."/>
            <person name="Joet T."/>
            <person name="Labadie K."/>
            <person name="Lan T."/>
            <person name="Leclercq J."/>
            <person name="Lepelley M."/>
            <person name="Leroy T."/>
            <person name="Li L.T."/>
            <person name="Librado P."/>
            <person name="Lopez L."/>
            <person name="Munoz A."/>
            <person name="Noel B."/>
            <person name="Pallavicini A."/>
            <person name="Perrotta G."/>
            <person name="Poncet V."/>
            <person name="Pot D."/>
            <person name="Priyono X."/>
            <person name="Rigoreau M."/>
            <person name="Rouard M."/>
            <person name="Rozas J."/>
            <person name="Tranchant-Dubreuil C."/>
            <person name="VanBuren R."/>
            <person name="Zhang Q."/>
            <person name="Andrade A.C."/>
            <person name="Argout X."/>
            <person name="Bertrand B."/>
            <person name="de Kochko A."/>
            <person name="Graziosi G."/>
            <person name="Henry R.J."/>
            <person name="Jayarama X."/>
            <person name="Ming R."/>
            <person name="Nagai C."/>
            <person name="Rounsley S."/>
            <person name="Sankoff D."/>
            <person name="Giuliano G."/>
            <person name="Albert V.A."/>
            <person name="Wincker P."/>
            <person name="Lashermes P."/>
        </authorList>
    </citation>
    <scope>NUCLEOTIDE SEQUENCE [LARGE SCALE GENOMIC DNA]</scope>
    <source>
        <strain evidence="3">cv. DH200-94</strain>
    </source>
</reference>
<dbReference type="Gramene" id="CDP17415">
    <property type="protein sequence ID" value="CDP17415"/>
    <property type="gene ID" value="GSCOC_T00002813001"/>
</dbReference>
<evidence type="ECO:0000256" key="1">
    <source>
        <dbReference type="SAM" id="Phobius"/>
    </source>
</evidence>
<dbReference type="Proteomes" id="UP000295252">
    <property type="component" value="Unassembled WGS sequence"/>
</dbReference>
<dbReference type="InParanoid" id="A0A068V9H3"/>
<feature type="transmembrane region" description="Helical" evidence="1">
    <location>
        <begin position="50"/>
        <end position="72"/>
    </location>
</feature>
<protein>
    <submittedName>
        <fullName evidence="2">DH200=94 genomic scaffold, scaffold_159</fullName>
    </submittedName>
</protein>
<keyword evidence="1" id="KW-0812">Transmembrane</keyword>
<sequence>MKKNELKANTFKYVIWYFFFSFLGLVLRLARYERLLLIKTYFCNIRLPVLLTGTTLFLASITFFSAFVMVIFPSPGPNEKISTGPDNPGE</sequence>
<proteinExistence type="predicted"/>